<name>A0AAW0IY86_QUESU</name>
<evidence type="ECO:0000256" key="2">
    <source>
        <dbReference type="ARBA" id="ARBA00022737"/>
    </source>
</evidence>
<organism evidence="9 10">
    <name type="scientific">Quercus suber</name>
    <name type="common">Cork oak</name>
    <dbReference type="NCBI Taxonomy" id="58331"/>
    <lineage>
        <taxon>Eukaryota</taxon>
        <taxon>Viridiplantae</taxon>
        <taxon>Streptophyta</taxon>
        <taxon>Embryophyta</taxon>
        <taxon>Tracheophyta</taxon>
        <taxon>Spermatophyta</taxon>
        <taxon>Magnoliopsida</taxon>
        <taxon>eudicotyledons</taxon>
        <taxon>Gunneridae</taxon>
        <taxon>Pentapetalae</taxon>
        <taxon>rosids</taxon>
        <taxon>fabids</taxon>
        <taxon>Fagales</taxon>
        <taxon>Fagaceae</taxon>
        <taxon>Quercus</taxon>
    </lineage>
</organism>
<evidence type="ECO:0000313" key="10">
    <source>
        <dbReference type="Proteomes" id="UP000237347"/>
    </source>
</evidence>
<dbReference type="GO" id="GO:0005634">
    <property type="term" value="C:nucleus"/>
    <property type="evidence" value="ECO:0007669"/>
    <property type="project" value="UniProtKB-SubCell"/>
</dbReference>
<gene>
    <name evidence="9" type="primary">RAX3_2</name>
    <name evidence="9" type="ORF">CFP56_040428</name>
</gene>
<keyword evidence="6" id="KW-0539">Nucleus</keyword>
<evidence type="ECO:0000256" key="6">
    <source>
        <dbReference type="ARBA" id="ARBA00023242"/>
    </source>
</evidence>
<dbReference type="Pfam" id="PF00249">
    <property type="entry name" value="Myb_DNA-binding"/>
    <property type="match status" value="1"/>
</dbReference>
<keyword evidence="4" id="KW-0238">DNA-binding</keyword>
<dbReference type="GO" id="GO:0003677">
    <property type="term" value="F:DNA binding"/>
    <property type="evidence" value="ECO:0007669"/>
    <property type="project" value="UniProtKB-KW"/>
</dbReference>
<dbReference type="InterPro" id="IPR009057">
    <property type="entry name" value="Homeodomain-like_sf"/>
</dbReference>
<evidence type="ECO:0000313" key="9">
    <source>
        <dbReference type="EMBL" id="KAK7819325.1"/>
    </source>
</evidence>
<protein>
    <submittedName>
        <fullName evidence="9">Transcription factor rax3</fullName>
    </submittedName>
</protein>
<keyword evidence="2" id="KW-0677">Repeat</keyword>
<comment type="caution">
    <text evidence="9">The sequence shown here is derived from an EMBL/GenBank/DDBJ whole genome shotgun (WGS) entry which is preliminary data.</text>
</comment>
<dbReference type="PANTHER" id="PTHR48000:SF46">
    <property type="entry name" value="TRANSCRIPTION FACTOR MYB36"/>
    <property type="match status" value="1"/>
</dbReference>
<dbReference type="SUPFAM" id="SSF46689">
    <property type="entry name" value="Homeodomain-like"/>
    <property type="match status" value="1"/>
</dbReference>
<proteinExistence type="predicted"/>
<feature type="domain" description="HTH myb-type" evidence="8">
    <location>
        <begin position="9"/>
        <end position="66"/>
    </location>
</feature>
<accession>A0AAW0IY86</accession>
<evidence type="ECO:0000259" key="8">
    <source>
        <dbReference type="PROSITE" id="PS51294"/>
    </source>
</evidence>
<evidence type="ECO:0000256" key="4">
    <source>
        <dbReference type="ARBA" id="ARBA00023125"/>
    </source>
</evidence>
<dbReference type="PANTHER" id="PTHR48000">
    <property type="entry name" value="OS09G0431300 PROTEIN"/>
    <property type="match status" value="1"/>
</dbReference>
<dbReference type="PROSITE" id="PS51294">
    <property type="entry name" value="HTH_MYB"/>
    <property type="match status" value="1"/>
</dbReference>
<keyword evidence="5" id="KW-0804">Transcription</keyword>
<evidence type="ECO:0000259" key="7">
    <source>
        <dbReference type="PROSITE" id="PS50090"/>
    </source>
</evidence>
<feature type="domain" description="Myb-like" evidence="7">
    <location>
        <begin position="9"/>
        <end position="62"/>
    </location>
</feature>
<dbReference type="EMBL" id="PKMF04000787">
    <property type="protein sequence ID" value="KAK7819325.1"/>
    <property type="molecule type" value="Genomic_DNA"/>
</dbReference>
<dbReference type="AlphaFoldDB" id="A0AAW0IY86"/>
<dbReference type="Gene3D" id="1.10.10.60">
    <property type="entry name" value="Homeodomain-like"/>
    <property type="match status" value="1"/>
</dbReference>
<dbReference type="SMART" id="SM00717">
    <property type="entry name" value="SANT"/>
    <property type="match status" value="1"/>
</dbReference>
<keyword evidence="10" id="KW-1185">Reference proteome</keyword>
<reference evidence="9 10" key="1">
    <citation type="journal article" date="2018" name="Sci. Data">
        <title>The draft genome sequence of cork oak.</title>
        <authorList>
            <person name="Ramos A.M."/>
            <person name="Usie A."/>
            <person name="Barbosa P."/>
            <person name="Barros P.M."/>
            <person name="Capote T."/>
            <person name="Chaves I."/>
            <person name="Simoes F."/>
            <person name="Abreu I."/>
            <person name="Carrasquinho I."/>
            <person name="Faro C."/>
            <person name="Guimaraes J.B."/>
            <person name="Mendonca D."/>
            <person name="Nobrega F."/>
            <person name="Rodrigues L."/>
            <person name="Saibo N.J.M."/>
            <person name="Varela M.C."/>
            <person name="Egas C."/>
            <person name="Matos J."/>
            <person name="Miguel C.M."/>
            <person name="Oliveira M.M."/>
            <person name="Ricardo C.P."/>
            <person name="Goncalves S."/>
        </authorList>
    </citation>
    <scope>NUCLEOTIDE SEQUENCE [LARGE SCALE GENOMIC DNA]</scope>
    <source>
        <strain evidence="10">cv. HL8</strain>
    </source>
</reference>
<dbReference type="FunFam" id="1.10.10.60:FF:000015">
    <property type="entry name" value="Transcription factor RAX3"/>
    <property type="match status" value="1"/>
</dbReference>
<evidence type="ECO:0000256" key="1">
    <source>
        <dbReference type="ARBA" id="ARBA00004123"/>
    </source>
</evidence>
<comment type="subcellular location">
    <subcellularLocation>
        <location evidence="1">Nucleus</location>
    </subcellularLocation>
</comment>
<dbReference type="Proteomes" id="UP000237347">
    <property type="component" value="Unassembled WGS sequence"/>
</dbReference>
<dbReference type="CDD" id="cd00167">
    <property type="entry name" value="SANT"/>
    <property type="match status" value="1"/>
</dbReference>
<dbReference type="PROSITE" id="PS50090">
    <property type="entry name" value="MYB_LIKE"/>
    <property type="match status" value="1"/>
</dbReference>
<dbReference type="InterPro" id="IPR001005">
    <property type="entry name" value="SANT/Myb"/>
</dbReference>
<dbReference type="InterPro" id="IPR017930">
    <property type="entry name" value="Myb_dom"/>
</dbReference>
<sequence length="307" mass="33918">MGRAPCCDKANVKKGPWSPEEDATLKAYIEQNGTGGNWIALPQKIGLKRCGKSCRLRWLNYLRPNIKHGGFSEEEENIICSLYAQAQAHAQAQARRAKQEMKRESYENFMVPGVMNQSPYWPVELPVAAPIVCAAQYPPPLEDQAALTNFLIKIGGRFSENHQQPNLTTTTTDFQYPIDNHIISSPQDQLYANSMSMLTSSTTTNSVGSTCTQLTNMVQGLENFPCEVELGYNNPQQQLNGLEGFYGMDMVNASTAGTTTSSSCESASWGDISSLVNVYPPLVSDYEGTPQPQDSAFGDLSYFRRIQ</sequence>
<keyword evidence="3" id="KW-0805">Transcription regulation</keyword>
<evidence type="ECO:0000256" key="5">
    <source>
        <dbReference type="ARBA" id="ARBA00023163"/>
    </source>
</evidence>
<evidence type="ECO:0000256" key="3">
    <source>
        <dbReference type="ARBA" id="ARBA00023015"/>
    </source>
</evidence>